<feature type="domain" description="Importin N-terminal" evidence="8">
    <location>
        <begin position="31"/>
        <end position="97"/>
    </location>
</feature>
<proteinExistence type="inferred from homology"/>
<evidence type="ECO:0000256" key="4">
    <source>
        <dbReference type="ARBA" id="ARBA00022448"/>
    </source>
</evidence>
<dbReference type="GO" id="GO:0005049">
    <property type="term" value="F:nuclear export signal receptor activity"/>
    <property type="evidence" value="ECO:0007669"/>
    <property type="project" value="InterPro"/>
</dbReference>
<dbReference type="Pfam" id="PF03810">
    <property type="entry name" value="IBN_N"/>
    <property type="match status" value="1"/>
</dbReference>
<keyword evidence="4" id="KW-0813">Transport</keyword>
<evidence type="ECO:0000256" key="1">
    <source>
        <dbReference type="ARBA" id="ARBA00004123"/>
    </source>
</evidence>
<comment type="similarity">
    <text evidence="3">Belongs to the exportin family.</text>
</comment>
<dbReference type="GO" id="GO:0006611">
    <property type="term" value="P:protein export from nucleus"/>
    <property type="evidence" value="ECO:0007669"/>
    <property type="project" value="TreeGrafter"/>
</dbReference>
<dbReference type="FunFam" id="1.25.10.10:FF:000042">
    <property type="entry name" value="exportin-7 isoform X1"/>
    <property type="match status" value="1"/>
</dbReference>
<evidence type="ECO:0000256" key="6">
    <source>
        <dbReference type="ARBA" id="ARBA00022927"/>
    </source>
</evidence>
<dbReference type="PROSITE" id="PS50166">
    <property type="entry name" value="IMPORTIN_B_NT"/>
    <property type="match status" value="1"/>
</dbReference>
<dbReference type="InterPro" id="IPR057947">
    <property type="entry name" value="TPR_XPO7/RBP17"/>
</dbReference>
<dbReference type="InterPro" id="IPR016024">
    <property type="entry name" value="ARM-type_fold"/>
</dbReference>
<dbReference type="Gene3D" id="1.25.10.10">
    <property type="entry name" value="Leucine-rich Repeat Variant"/>
    <property type="match status" value="2"/>
</dbReference>
<protein>
    <submittedName>
        <fullName evidence="9">Exportin 7</fullName>
    </submittedName>
</protein>
<evidence type="ECO:0000256" key="3">
    <source>
        <dbReference type="ARBA" id="ARBA00009466"/>
    </source>
</evidence>
<keyword evidence="5" id="KW-0963">Cytoplasm</keyword>
<evidence type="ECO:0000259" key="8">
    <source>
        <dbReference type="PROSITE" id="PS50166"/>
    </source>
</evidence>
<keyword evidence="10" id="KW-1185">Reference proteome</keyword>
<dbReference type="InterPro" id="IPR001494">
    <property type="entry name" value="Importin-beta_N"/>
</dbReference>
<dbReference type="SMART" id="SM00913">
    <property type="entry name" value="IBN_N"/>
    <property type="match status" value="1"/>
</dbReference>
<evidence type="ECO:0000313" key="10">
    <source>
        <dbReference type="Proteomes" id="UP000694567"/>
    </source>
</evidence>
<dbReference type="InterPro" id="IPR011989">
    <property type="entry name" value="ARM-like"/>
</dbReference>
<dbReference type="FunFam" id="1.25.10.10:FF:000059">
    <property type="entry name" value="exportin-7 isoform X2"/>
    <property type="match status" value="1"/>
</dbReference>
<sequence>KFARDLTLLAQLENLCKQLYETTDTATRLQAEKALVEFTNSPDCLSKCQLLLERGSSSYSQLLAATCLTKLVSRTNNPLPLEQRIDIRNYVLNYLATRPKLATFVTQALIQLYARITKLGWFDCQKDEYVFRNVITDVTRFLQDSVEHCIIGVTILSQLTNEINQADTTHPLTKHRKIASSFRDSSLFDIFTLSCNLLKQASGKNLNLNDESQHGLLMQLLKLTHNCLNFDFIGTSTDESSDDLCTVQIPTSWRSAFLDSSTLQLFFDLYHSIPPSFSPLVLSCLVQIASVRRSLFNNAERAKFLSHLVDGVKRILENPQSLSDPNNYHEFCRLLARLKSNYQLGELVKVENYPEVIRLIANFTVTSLQHWEFAPNSVHYLLSLWQRLAASVPYVKATEPHMLETYTPEVTKAYITSRLESVHIILRDGLEDPLDDTGLVQQQLDQLSTIGRCEYEKTCALLVQLFDQSAQSYQELLQSATASPMDVAVQEGRLTWLVYIIGAVIGGRVSFASTDEQDAMDGELVCRVLQLMNLTDSRLAQAGNEKLELAMLSFFEQFRKIYIGDQVQKSSKLYRRLSEVLGLNDETMVLSVFIGKICEVVSKITLQLAAAPPPSHSRWWFPSNPSLLFPLQSEHFSFLGINNQSNLTDMRCRTTFYTALGRLLMVDLGEDEDQYEQFMLPLTAAFETVAQMFSTNTFNEQEAKRTLVGLVRDLRGIAFAFNAKTSFMMLFEWIYPSYMPILQRAIELWYHDPACTTPVLKLMAELVHNRSQRLQFDVSSPNGILLFRETSKMITTYGNRILTLGEVPKDQVYALKLKGISICFSMLKAALSGSYVNFGVFRLYGDDALDNALQTFIKLLLSIPHSDLLDYPKLSQSYYSLLEVLTQDHMNFIASLEPHVIMYILSSISEGLTALDTMVCTGCCSCLDHIVTYLFKQLSRSTKKRTTPLTQESDRFLHIMQQHPEMIQQMLSTVLNIIIFEDCRNQWSMSRPLLGLILLNEKYFSDLRNSIVNSQPPEKQQAMHLCFENLMEGIERNLLTKNRDRFTQNLSAFRREVNDSMKNSTYGVNSNDMMS</sequence>
<evidence type="ECO:0000256" key="2">
    <source>
        <dbReference type="ARBA" id="ARBA00004496"/>
    </source>
</evidence>
<dbReference type="Proteomes" id="UP000694567">
    <property type="component" value="Unplaced"/>
</dbReference>
<dbReference type="Pfam" id="PF25795">
    <property type="entry name" value="TPR_XPO7"/>
    <property type="match status" value="1"/>
</dbReference>
<dbReference type="GO" id="GO:0005737">
    <property type="term" value="C:cytoplasm"/>
    <property type="evidence" value="ECO:0007669"/>
    <property type="project" value="UniProtKB-SubCell"/>
</dbReference>
<dbReference type="AlphaFoldDB" id="A0A8C0F2S1"/>
<organism evidence="9 10">
    <name type="scientific">Bubo bubo</name>
    <name type="common">Eurasian eagle-owl</name>
    <name type="synonym">Strix bubo</name>
    <dbReference type="NCBI Taxonomy" id="30461"/>
    <lineage>
        <taxon>Eukaryota</taxon>
        <taxon>Metazoa</taxon>
        <taxon>Chordata</taxon>
        <taxon>Craniata</taxon>
        <taxon>Vertebrata</taxon>
        <taxon>Euteleostomi</taxon>
        <taxon>Archelosauria</taxon>
        <taxon>Archosauria</taxon>
        <taxon>Dinosauria</taxon>
        <taxon>Saurischia</taxon>
        <taxon>Theropoda</taxon>
        <taxon>Coelurosauria</taxon>
        <taxon>Aves</taxon>
        <taxon>Neognathae</taxon>
        <taxon>Neoaves</taxon>
        <taxon>Telluraves</taxon>
        <taxon>Strigiformes</taxon>
        <taxon>Strigidae</taxon>
        <taxon>Bubo</taxon>
    </lineage>
</organism>
<accession>A0A8C0F2S1</accession>
<dbReference type="GO" id="GO:0031267">
    <property type="term" value="F:small GTPase binding"/>
    <property type="evidence" value="ECO:0007669"/>
    <property type="project" value="InterPro"/>
</dbReference>
<dbReference type="GO" id="GO:0005643">
    <property type="term" value="C:nuclear pore"/>
    <property type="evidence" value="ECO:0007669"/>
    <property type="project" value="TreeGrafter"/>
</dbReference>
<dbReference type="Ensembl" id="ENSBOBT00000011960.1">
    <property type="protein sequence ID" value="ENSBOBP00000011677.1"/>
    <property type="gene ID" value="ENSBOBG00000006617.1"/>
</dbReference>
<comment type="subcellular location">
    <subcellularLocation>
        <location evidence="2">Cytoplasm</location>
    </subcellularLocation>
    <subcellularLocation>
        <location evidence="1">Nucleus</location>
    </subcellularLocation>
</comment>
<reference evidence="9" key="2">
    <citation type="submission" date="2025-09" db="UniProtKB">
        <authorList>
            <consortium name="Ensembl"/>
        </authorList>
    </citation>
    <scope>IDENTIFICATION</scope>
</reference>
<evidence type="ECO:0000256" key="5">
    <source>
        <dbReference type="ARBA" id="ARBA00022490"/>
    </source>
</evidence>
<name>A0A8C0F2S1_BUBBB</name>
<dbReference type="SUPFAM" id="SSF48371">
    <property type="entry name" value="ARM repeat"/>
    <property type="match status" value="1"/>
</dbReference>
<keyword evidence="6" id="KW-0653">Protein transport</keyword>
<dbReference type="PANTHER" id="PTHR12596">
    <property type="entry name" value="EXPORTIN 4,7-RELATED"/>
    <property type="match status" value="1"/>
</dbReference>
<evidence type="ECO:0000256" key="7">
    <source>
        <dbReference type="ARBA" id="ARBA00023242"/>
    </source>
</evidence>
<reference evidence="9" key="1">
    <citation type="submission" date="2025-08" db="UniProtKB">
        <authorList>
            <consortium name="Ensembl"/>
        </authorList>
    </citation>
    <scope>IDENTIFICATION</scope>
</reference>
<keyword evidence="7" id="KW-0539">Nucleus</keyword>
<dbReference type="InterPro" id="IPR044189">
    <property type="entry name" value="XPO4/7-like"/>
</dbReference>
<dbReference type="PANTHER" id="PTHR12596:SF11">
    <property type="entry name" value="EXPORTIN-7"/>
    <property type="match status" value="1"/>
</dbReference>
<evidence type="ECO:0000313" key="9">
    <source>
        <dbReference type="Ensembl" id="ENSBOBP00000011677.1"/>
    </source>
</evidence>